<reference evidence="2" key="1">
    <citation type="submission" date="2013-11" db="EMBL/GenBank/DDBJ databases">
        <title>Genome sequence of the fusiform rust pathogen reveals effectors for host alternation and coevolution with pine.</title>
        <authorList>
            <consortium name="DOE Joint Genome Institute"/>
            <person name="Smith K."/>
            <person name="Pendleton A."/>
            <person name="Kubisiak T."/>
            <person name="Anderson C."/>
            <person name="Salamov A."/>
            <person name="Aerts A."/>
            <person name="Riley R."/>
            <person name="Clum A."/>
            <person name="Lindquist E."/>
            <person name="Ence D."/>
            <person name="Campbell M."/>
            <person name="Kronenberg Z."/>
            <person name="Feau N."/>
            <person name="Dhillon B."/>
            <person name="Hamelin R."/>
            <person name="Burleigh J."/>
            <person name="Smith J."/>
            <person name="Yandell M."/>
            <person name="Nelson C."/>
            <person name="Grigoriev I."/>
            <person name="Davis J."/>
        </authorList>
    </citation>
    <scope>NUCLEOTIDE SEQUENCE</scope>
    <source>
        <strain evidence="2">G11</strain>
    </source>
</reference>
<dbReference type="Proteomes" id="UP000886653">
    <property type="component" value="Unassembled WGS sequence"/>
</dbReference>
<name>A0A9P6TAC8_9BASI</name>
<feature type="region of interest" description="Disordered" evidence="1">
    <location>
        <begin position="144"/>
        <end position="168"/>
    </location>
</feature>
<dbReference type="AlphaFoldDB" id="A0A9P6TAC8"/>
<gene>
    <name evidence="2" type="ORF">CROQUDRAFT_591860</name>
</gene>
<sequence length="291" mass="32521">MMREKGKAKAHAFYDRAHVRNRSGSTSSASYRRHAFIDEDGIEHDPEHCHFRTAPLKPRYDDDSNSVSDSDSDSDDTITDDGLSHSSSLAYIGGYNHRIPCCAHHRERAGSTASSSLSRPSTDRVYPPPTSHLSFDFYPSFPHQLSPLPPRRPTRPIHALPTPRRPSLPLRSRLSSHHVRHPLSASLPIAGPAPFTSSLYSHPSVTPPLPQLKPTPIVVIPVPGDGLEHMPLTRMWLENGGGLGTLGEVIKKPKPIKGLRRSYESFKLDWNIGLMRTRKKFSKVFKTRRPT</sequence>
<feature type="region of interest" description="Disordered" evidence="1">
    <location>
        <begin position="106"/>
        <end position="128"/>
    </location>
</feature>
<keyword evidence="3" id="KW-1185">Reference proteome</keyword>
<comment type="caution">
    <text evidence="2">The sequence shown here is derived from an EMBL/GenBank/DDBJ whole genome shotgun (WGS) entry which is preliminary data.</text>
</comment>
<evidence type="ECO:0000313" key="3">
    <source>
        <dbReference type="Proteomes" id="UP000886653"/>
    </source>
</evidence>
<proteinExistence type="predicted"/>
<organism evidence="2 3">
    <name type="scientific">Cronartium quercuum f. sp. fusiforme G11</name>
    <dbReference type="NCBI Taxonomy" id="708437"/>
    <lineage>
        <taxon>Eukaryota</taxon>
        <taxon>Fungi</taxon>
        <taxon>Dikarya</taxon>
        <taxon>Basidiomycota</taxon>
        <taxon>Pucciniomycotina</taxon>
        <taxon>Pucciniomycetes</taxon>
        <taxon>Pucciniales</taxon>
        <taxon>Coleosporiaceae</taxon>
        <taxon>Cronartium</taxon>
    </lineage>
</organism>
<feature type="region of interest" description="Disordered" evidence="1">
    <location>
        <begin position="47"/>
        <end position="83"/>
    </location>
</feature>
<dbReference type="EMBL" id="MU167284">
    <property type="protein sequence ID" value="KAG0145041.1"/>
    <property type="molecule type" value="Genomic_DNA"/>
</dbReference>
<protein>
    <submittedName>
        <fullName evidence="2">Uncharacterized protein</fullName>
    </submittedName>
</protein>
<accession>A0A9P6TAC8</accession>
<feature type="compositionally biased region" description="Low complexity" evidence="1">
    <location>
        <begin position="111"/>
        <end position="120"/>
    </location>
</feature>
<evidence type="ECO:0000256" key="1">
    <source>
        <dbReference type="SAM" id="MobiDB-lite"/>
    </source>
</evidence>
<feature type="compositionally biased region" description="Acidic residues" evidence="1">
    <location>
        <begin position="70"/>
        <end position="79"/>
    </location>
</feature>
<evidence type="ECO:0000313" key="2">
    <source>
        <dbReference type="EMBL" id="KAG0145041.1"/>
    </source>
</evidence>